<dbReference type="Pfam" id="PF12849">
    <property type="entry name" value="PBP_like_2"/>
    <property type="match status" value="1"/>
</dbReference>
<name>A0ABS4AUI9_9PROT</name>
<dbReference type="InterPro" id="IPR024370">
    <property type="entry name" value="PBP_domain"/>
</dbReference>
<feature type="domain" description="PBP" evidence="2">
    <location>
        <begin position="33"/>
        <end position="243"/>
    </location>
</feature>
<feature type="chain" id="PRO_5045677891" evidence="1">
    <location>
        <begin position="28"/>
        <end position="275"/>
    </location>
</feature>
<dbReference type="SUPFAM" id="SSF53850">
    <property type="entry name" value="Periplasmic binding protein-like II"/>
    <property type="match status" value="1"/>
</dbReference>
<feature type="signal peptide" evidence="1">
    <location>
        <begin position="1"/>
        <end position="27"/>
    </location>
</feature>
<evidence type="ECO:0000313" key="3">
    <source>
        <dbReference type="EMBL" id="MBP0464456.1"/>
    </source>
</evidence>
<proteinExistence type="predicted"/>
<reference evidence="3 4" key="1">
    <citation type="submission" date="2021-03" db="EMBL/GenBank/DDBJ databases">
        <authorList>
            <person name="So Y."/>
        </authorList>
    </citation>
    <scope>NUCLEOTIDE SEQUENCE [LARGE SCALE GENOMIC DNA]</scope>
    <source>
        <strain evidence="3 4">PWR1</strain>
    </source>
</reference>
<evidence type="ECO:0000259" key="2">
    <source>
        <dbReference type="Pfam" id="PF12849"/>
    </source>
</evidence>
<organism evidence="3 4">
    <name type="scientific">Roseomonas nitratireducens</name>
    <dbReference type="NCBI Taxonomy" id="2820810"/>
    <lineage>
        <taxon>Bacteria</taxon>
        <taxon>Pseudomonadati</taxon>
        <taxon>Pseudomonadota</taxon>
        <taxon>Alphaproteobacteria</taxon>
        <taxon>Acetobacterales</taxon>
        <taxon>Roseomonadaceae</taxon>
        <taxon>Roseomonas</taxon>
    </lineage>
</organism>
<keyword evidence="1" id="KW-0732">Signal</keyword>
<accession>A0ABS4AUI9</accession>
<gene>
    <name evidence="3" type="ORF">J5Y09_11120</name>
</gene>
<evidence type="ECO:0000313" key="4">
    <source>
        <dbReference type="Proteomes" id="UP000680815"/>
    </source>
</evidence>
<dbReference type="RefSeq" id="WP_209351821.1">
    <property type="nucleotide sequence ID" value="NZ_JAGIYZ010000009.1"/>
</dbReference>
<evidence type="ECO:0000256" key="1">
    <source>
        <dbReference type="SAM" id="SignalP"/>
    </source>
</evidence>
<dbReference type="Proteomes" id="UP000680815">
    <property type="component" value="Unassembled WGS sequence"/>
</dbReference>
<protein>
    <submittedName>
        <fullName evidence="3">Substrate-binding domain-containing protein</fullName>
    </submittedName>
</protein>
<comment type="caution">
    <text evidence="3">The sequence shown here is derived from an EMBL/GenBank/DDBJ whole genome shotgun (WGS) entry which is preliminary data.</text>
</comment>
<keyword evidence="4" id="KW-1185">Reference proteome</keyword>
<sequence length="275" mass="27219">MNHPLGLGRRTLAGFVAITLMPAAARAAAPACGGSGSGLGILRILADDHARAGGASIDLLPSLGSAGGLAALRAGRLDLAIATQPPPATMLAAGYRMRPLARTPVVVATHAEAGVPALAAEAAGRLLAGSDRAWPGGAAVRPILRERTEREWVALREGLPRIAQVLGATGPGAGLVALSAQENLSAIAGIAGAIGVTTLGQVATDAAAVAVPSIDGVAPSPDALAAGAWRPALSLHLVWRDPAPAPIAAFLAHLDGPSAAGLLARHAYIPVEPTA</sequence>
<dbReference type="Gene3D" id="3.40.190.10">
    <property type="entry name" value="Periplasmic binding protein-like II"/>
    <property type="match status" value="2"/>
</dbReference>
<dbReference type="EMBL" id="JAGIYZ010000009">
    <property type="protein sequence ID" value="MBP0464456.1"/>
    <property type="molecule type" value="Genomic_DNA"/>
</dbReference>